<dbReference type="AlphaFoldDB" id="A0A5M6I9M9"/>
<dbReference type="RefSeq" id="WP_150063525.1">
    <property type="nucleotide sequence ID" value="NZ_VWPJ01000018.1"/>
</dbReference>
<gene>
    <name evidence="1" type="ORF">F1188_16385</name>
</gene>
<organism evidence="1 2">
    <name type="scientific">Roseospira marina</name>
    <dbReference type="NCBI Taxonomy" id="140057"/>
    <lineage>
        <taxon>Bacteria</taxon>
        <taxon>Pseudomonadati</taxon>
        <taxon>Pseudomonadota</taxon>
        <taxon>Alphaproteobacteria</taxon>
        <taxon>Rhodospirillales</taxon>
        <taxon>Rhodospirillaceae</taxon>
        <taxon>Roseospira</taxon>
    </lineage>
</organism>
<evidence type="ECO:0000313" key="2">
    <source>
        <dbReference type="Proteomes" id="UP000324065"/>
    </source>
</evidence>
<dbReference type="OrthoDB" id="5465402at2"/>
<dbReference type="Proteomes" id="UP000324065">
    <property type="component" value="Unassembled WGS sequence"/>
</dbReference>
<keyword evidence="2" id="KW-1185">Reference proteome</keyword>
<accession>A0A5M6I9M9</accession>
<protein>
    <submittedName>
        <fullName evidence="1">Uncharacterized protein</fullName>
    </submittedName>
</protein>
<sequence length="302" mass="31015">MLGNAIPRAIPALPRPATGDRIDLVTAGVVQPAATFSRASSAILWDGAAFQAVGPDVPRIEAGALLIESAATNTAYQSTDMAVFASSSRLFTRLESAGVGSWARLTAATDGTAQLIAGADAMTVGATYTFSCYARAGTRDQIFLQGREHRYPKTNFDVTSGTIISEASEYTSVITPLTGGAYRCAITFVADATTPYILALGFAALAGESADFYGRQVERGPRATSLIATGDGAATRAADVLTFTPATTGTASLIGTAADGTAYPAGAPHIVGVSPGVPWTAPPGRWSDVWVMEAAVQAGNLE</sequence>
<evidence type="ECO:0000313" key="1">
    <source>
        <dbReference type="EMBL" id="KAA5604435.1"/>
    </source>
</evidence>
<proteinExistence type="predicted"/>
<reference evidence="1 2" key="1">
    <citation type="submission" date="2019-09" db="EMBL/GenBank/DDBJ databases">
        <title>Genome sequence of Roseospira marina, one of the more divergent members of the non-sulfur purple photosynthetic bacterial family, the Rhodospirillaceae.</title>
        <authorList>
            <person name="Meyer T."/>
            <person name="Kyndt J."/>
        </authorList>
    </citation>
    <scope>NUCLEOTIDE SEQUENCE [LARGE SCALE GENOMIC DNA]</scope>
    <source>
        <strain evidence="1 2">DSM 15113</strain>
    </source>
</reference>
<comment type="caution">
    <text evidence="1">The sequence shown here is derived from an EMBL/GenBank/DDBJ whole genome shotgun (WGS) entry which is preliminary data.</text>
</comment>
<name>A0A5M6I9M9_9PROT</name>
<dbReference type="EMBL" id="VWPJ01000018">
    <property type="protein sequence ID" value="KAA5604435.1"/>
    <property type="molecule type" value="Genomic_DNA"/>
</dbReference>